<evidence type="ECO:0000313" key="7">
    <source>
        <dbReference type="EMBL" id="NNM72815.1"/>
    </source>
</evidence>
<accession>A0A849I949</accession>
<evidence type="ECO:0000259" key="6">
    <source>
        <dbReference type="PROSITE" id="PS51296"/>
    </source>
</evidence>
<feature type="domain" description="Rieske" evidence="6">
    <location>
        <begin position="8"/>
        <end position="112"/>
    </location>
</feature>
<dbReference type="AlphaFoldDB" id="A0A849I949"/>
<evidence type="ECO:0000256" key="3">
    <source>
        <dbReference type="ARBA" id="ARBA00023002"/>
    </source>
</evidence>
<dbReference type="InterPro" id="IPR017941">
    <property type="entry name" value="Rieske_2Fe-2S"/>
</dbReference>
<dbReference type="Proteomes" id="UP000564885">
    <property type="component" value="Unassembled WGS sequence"/>
</dbReference>
<keyword evidence="5" id="KW-0411">Iron-sulfur</keyword>
<comment type="caution">
    <text evidence="7">The sequence shown here is derived from an EMBL/GenBank/DDBJ whole genome shotgun (WGS) entry which is preliminary data.</text>
</comment>
<dbReference type="InterPro" id="IPR050584">
    <property type="entry name" value="Cholesterol_7-desaturase"/>
</dbReference>
<evidence type="ECO:0000313" key="8">
    <source>
        <dbReference type="Proteomes" id="UP000564885"/>
    </source>
</evidence>
<keyword evidence="8" id="KW-1185">Reference proteome</keyword>
<dbReference type="GO" id="GO:0005737">
    <property type="term" value="C:cytoplasm"/>
    <property type="evidence" value="ECO:0007669"/>
    <property type="project" value="TreeGrafter"/>
</dbReference>
<dbReference type="GO" id="GO:0051537">
    <property type="term" value="F:2 iron, 2 sulfur cluster binding"/>
    <property type="evidence" value="ECO:0007669"/>
    <property type="project" value="UniProtKB-KW"/>
</dbReference>
<evidence type="ECO:0000256" key="5">
    <source>
        <dbReference type="ARBA" id="ARBA00023014"/>
    </source>
</evidence>
<dbReference type="PANTHER" id="PTHR21266">
    <property type="entry name" value="IRON-SULFUR DOMAIN CONTAINING PROTEIN"/>
    <property type="match status" value="1"/>
</dbReference>
<organism evidence="7 8">
    <name type="scientific">Enterovirga aerilata</name>
    <dbReference type="NCBI Taxonomy" id="2730920"/>
    <lineage>
        <taxon>Bacteria</taxon>
        <taxon>Pseudomonadati</taxon>
        <taxon>Pseudomonadota</taxon>
        <taxon>Alphaproteobacteria</taxon>
        <taxon>Hyphomicrobiales</taxon>
        <taxon>Methylobacteriaceae</taxon>
        <taxon>Enterovirga</taxon>
    </lineage>
</organism>
<keyword evidence="4" id="KW-0408">Iron</keyword>
<dbReference type="PANTHER" id="PTHR21266:SF19">
    <property type="entry name" value="CHLOROPHYLLIDE A OXYGENASE, CHLOROPLASTIC"/>
    <property type="match status" value="1"/>
</dbReference>
<dbReference type="Pfam" id="PF19112">
    <property type="entry name" value="VanA_C"/>
    <property type="match status" value="1"/>
</dbReference>
<keyword evidence="1" id="KW-0001">2Fe-2S</keyword>
<dbReference type="Gene3D" id="3.90.380.10">
    <property type="entry name" value="Naphthalene 1,2-dioxygenase Alpha Subunit, Chain A, domain 1"/>
    <property type="match status" value="1"/>
</dbReference>
<keyword evidence="3" id="KW-0560">Oxidoreductase</keyword>
<dbReference type="GO" id="GO:0016491">
    <property type="term" value="F:oxidoreductase activity"/>
    <property type="evidence" value="ECO:0007669"/>
    <property type="project" value="UniProtKB-KW"/>
</dbReference>
<keyword evidence="2" id="KW-0479">Metal-binding</keyword>
<dbReference type="EMBL" id="JABEPP010000003">
    <property type="protein sequence ID" value="NNM72815.1"/>
    <property type="molecule type" value="Genomic_DNA"/>
</dbReference>
<evidence type="ECO:0000256" key="1">
    <source>
        <dbReference type="ARBA" id="ARBA00022714"/>
    </source>
</evidence>
<dbReference type="InterPro" id="IPR036922">
    <property type="entry name" value="Rieske_2Fe-2S_sf"/>
</dbReference>
<dbReference type="InterPro" id="IPR044043">
    <property type="entry name" value="VanA_C_cat"/>
</dbReference>
<dbReference type="SUPFAM" id="SSF50022">
    <property type="entry name" value="ISP domain"/>
    <property type="match status" value="1"/>
</dbReference>
<dbReference type="Gene3D" id="2.102.10.10">
    <property type="entry name" value="Rieske [2Fe-2S] iron-sulphur domain"/>
    <property type="match status" value="1"/>
</dbReference>
<evidence type="ECO:0000256" key="2">
    <source>
        <dbReference type="ARBA" id="ARBA00022723"/>
    </source>
</evidence>
<evidence type="ECO:0000256" key="4">
    <source>
        <dbReference type="ARBA" id="ARBA00023004"/>
    </source>
</evidence>
<protein>
    <submittedName>
        <fullName evidence="7">Rieske 2Fe-2S domain-containing protein</fullName>
    </submittedName>
</protein>
<dbReference type="RefSeq" id="WP_171218340.1">
    <property type="nucleotide sequence ID" value="NZ_JABEPP010000003.1"/>
</dbReference>
<proteinExistence type="predicted"/>
<reference evidence="7 8" key="1">
    <citation type="submission" date="2020-04" db="EMBL/GenBank/DDBJ databases">
        <title>Enterovirga sp. isolate from soil.</title>
        <authorList>
            <person name="Chea S."/>
            <person name="Kim D.-U."/>
        </authorList>
    </citation>
    <scope>NUCLEOTIDE SEQUENCE [LARGE SCALE GENOMIC DNA]</scope>
    <source>
        <strain evidence="7 8">DB1703</strain>
    </source>
</reference>
<dbReference type="SUPFAM" id="SSF55961">
    <property type="entry name" value="Bet v1-like"/>
    <property type="match status" value="1"/>
</dbReference>
<gene>
    <name evidence="7" type="ORF">HJG44_10555</name>
</gene>
<name>A0A849I949_9HYPH</name>
<dbReference type="Pfam" id="PF00355">
    <property type="entry name" value="Rieske"/>
    <property type="match status" value="1"/>
</dbReference>
<sequence>MSFLRNTWYVALWSQDLEAGKLVSRTFLNEPIVMFRREDGSPAAIADACAHRFAPLSMGKIVHGDRVRCPYHALEFDGSGACVHNPHGNGRIPPAMKVRSYPLHEKHSLIWIWMGDKEADPALIPDFRLLDPDSGRLVSKRDWILMEASWELITDNLLDLSHTAVVHEGILGSEHTIKANLTIEQKGTTVFVGRSVPNVPAPGLYDLLYKRDGGQVDLWADMRWDVPGCMINDTGVTEPGAPRAEGTGFFGMHFLTPETEKTTYYLFAAVRQNPRSWGEPLDTEIQRQVSDLRRIAFQEQDQGIIRAQQNVMHTAPYPLKYCLLEIDVGPVRYKRIMDGLVRQEQEELQAGTGRAA</sequence>
<dbReference type="PROSITE" id="PS51296">
    <property type="entry name" value="RIESKE"/>
    <property type="match status" value="1"/>
</dbReference>
<dbReference type="GO" id="GO:0046872">
    <property type="term" value="F:metal ion binding"/>
    <property type="evidence" value="ECO:0007669"/>
    <property type="project" value="UniProtKB-KW"/>
</dbReference>